<evidence type="ECO:0000256" key="5">
    <source>
        <dbReference type="HAMAP-Rule" id="MF_01562"/>
    </source>
</evidence>
<gene>
    <name evidence="5" type="primary">floA</name>
    <name evidence="7" type="ORF">Mal52_58500</name>
</gene>
<keyword evidence="1 5" id="KW-1003">Cell membrane</keyword>
<sequence>MLNGWLTVTGIAFAVVLTLVFAFVFSRYAGLWLRALVSRARIGMPSLVSMTLRRVSPQKIVDAKVMAVQAGLEGIDKRSLESHQLAGGRVTNVVRALIAAHRAKIDLDWNTAAAIDLAGRDVLDAVRMSVDPRVIDCPAPDAPGRNTLDGVARDGIQLKVKARVTVRANLAQLVGGATEETVVARVGEGIVSAIGSCANHKTVLANPMLISQRVQDRGLDAQTAFAIVSIDIANIDVGDNIGARLQIDQAQADMRVARAKAEERRARAVATEQEMIAKTRENQAQVVAAEARIPRAQACAFREGNIGTRDHRRRRHSPRTVTAPRAKETEQL</sequence>
<comment type="subcellular location">
    <subcellularLocation>
        <location evidence="5">Cell membrane</location>
        <topology evidence="5">Single-pass membrane protein</topology>
    </subcellularLocation>
    <subcellularLocation>
        <location evidence="5">Membrane raft</location>
        <topology evidence="5">Single-pass membrane protein</topology>
    </subcellularLocation>
</comment>
<dbReference type="NCBIfam" id="NF010186">
    <property type="entry name" value="PRK13665.1"/>
    <property type="match status" value="1"/>
</dbReference>
<keyword evidence="4 5" id="KW-0472">Membrane</keyword>
<comment type="function">
    <text evidence="5">Found in functional membrane microdomains (FMM) that may be equivalent to eukaryotic membrane rafts FMMs are highly dynamic and increase in number as cells age. Flotillins are thought to be important factors in membrane fluidity.</text>
</comment>
<dbReference type="RefSeq" id="WP_145380123.1">
    <property type="nucleotide sequence ID" value="NZ_CP036276.1"/>
</dbReference>
<reference evidence="7 8" key="1">
    <citation type="submission" date="2019-02" db="EMBL/GenBank/DDBJ databases">
        <title>Deep-cultivation of Planctomycetes and their phenomic and genomic characterization uncovers novel biology.</title>
        <authorList>
            <person name="Wiegand S."/>
            <person name="Jogler M."/>
            <person name="Boedeker C."/>
            <person name="Pinto D."/>
            <person name="Vollmers J."/>
            <person name="Rivas-Marin E."/>
            <person name="Kohn T."/>
            <person name="Peeters S.H."/>
            <person name="Heuer A."/>
            <person name="Rast P."/>
            <person name="Oberbeckmann S."/>
            <person name="Bunk B."/>
            <person name="Jeske O."/>
            <person name="Meyerdierks A."/>
            <person name="Storesund J.E."/>
            <person name="Kallscheuer N."/>
            <person name="Luecker S."/>
            <person name="Lage O.M."/>
            <person name="Pohl T."/>
            <person name="Merkel B.J."/>
            <person name="Hornburger P."/>
            <person name="Mueller R.-W."/>
            <person name="Bruemmer F."/>
            <person name="Labrenz M."/>
            <person name="Spormann A.M."/>
            <person name="Op den Camp H."/>
            <person name="Overmann J."/>
            <person name="Amann R."/>
            <person name="Jetten M.S.M."/>
            <person name="Mascher T."/>
            <person name="Medema M.H."/>
            <person name="Devos D.P."/>
            <person name="Kaster A.-K."/>
            <person name="Ovreas L."/>
            <person name="Rohde M."/>
            <person name="Galperin M.Y."/>
            <person name="Jogler C."/>
        </authorList>
    </citation>
    <scope>NUCLEOTIDE SEQUENCE [LARGE SCALE GENOMIC DNA]</scope>
    <source>
        <strain evidence="7 8">Mal52</strain>
    </source>
</reference>
<evidence type="ECO:0000313" key="7">
    <source>
        <dbReference type="EMBL" id="QDU47321.1"/>
    </source>
</evidence>
<dbReference type="GO" id="GO:0045121">
    <property type="term" value="C:membrane raft"/>
    <property type="evidence" value="ECO:0007669"/>
    <property type="project" value="UniProtKB-SubCell"/>
</dbReference>
<feature type="region of interest" description="Disordered" evidence="6">
    <location>
        <begin position="304"/>
        <end position="332"/>
    </location>
</feature>
<accession>A0A517ZXW3</accession>
<evidence type="ECO:0000256" key="6">
    <source>
        <dbReference type="SAM" id="MobiDB-lite"/>
    </source>
</evidence>
<keyword evidence="2 5" id="KW-0812">Transmembrane</keyword>
<dbReference type="HAMAP" id="MF_01562">
    <property type="entry name" value="FloA"/>
    <property type="match status" value="1"/>
</dbReference>
<dbReference type="AlphaFoldDB" id="A0A517ZXW3"/>
<keyword evidence="8" id="KW-1185">Reference proteome</keyword>
<dbReference type="Pfam" id="PF12127">
    <property type="entry name" value="FloA"/>
    <property type="match status" value="1"/>
</dbReference>
<evidence type="ECO:0000256" key="1">
    <source>
        <dbReference type="ARBA" id="ARBA00022475"/>
    </source>
</evidence>
<comment type="caution">
    <text evidence="5">Lacks conserved residue(s) required for the propagation of feature annotation.</text>
</comment>
<proteinExistence type="inferred from homology"/>
<protein>
    <recommendedName>
        <fullName evidence="5">Flotillin-like protein FloA</fullName>
    </recommendedName>
</protein>
<evidence type="ECO:0000256" key="2">
    <source>
        <dbReference type="ARBA" id="ARBA00022692"/>
    </source>
</evidence>
<organism evidence="7 8">
    <name type="scientific">Symmachiella dynata</name>
    <dbReference type="NCBI Taxonomy" id="2527995"/>
    <lineage>
        <taxon>Bacteria</taxon>
        <taxon>Pseudomonadati</taxon>
        <taxon>Planctomycetota</taxon>
        <taxon>Planctomycetia</taxon>
        <taxon>Planctomycetales</taxon>
        <taxon>Planctomycetaceae</taxon>
        <taxon>Symmachiella</taxon>
    </lineage>
</organism>
<evidence type="ECO:0000256" key="3">
    <source>
        <dbReference type="ARBA" id="ARBA00022989"/>
    </source>
</evidence>
<dbReference type="EMBL" id="CP036276">
    <property type="protein sequence ID" value="QDU47321.1"/>
    <property type="molecule type" value="Genomic_DNA"/>
</dbReference>
<name>A0A517ZXW3_9PLAN</name>
<evidence type="ECO:0000256" key="4">
    <source>
        <dbReference type="ARBA" id="ARBA00023136"/>
    </source>
</evidence>
<dbReference type="KEGG" id="sdyn:Mal52_58500"/>
<dbReference type="Proteomes" id="UP000319383">
    <property type="component" value="Chromosome"/>
</dbReference>
<comment type="subunit">
    <text evidence="5">Homooligomerizes.</text>
</comment>
<dbReference type="InterPro" id="IPR022853">
    <property type="entry name" value="FloA"/>
</dbReference>
<feature type="transmembrane region" description="Helical" evidence="5">
    <location>
        <begin position="6"/>
        <end position="25"/>
    </location>
</feature>
<keyword evidence="3 5" id="KW-1133">Transmembrane helix</keyword>
<dbReference type="GO" id="GO:0005886">
    <property type="term" value="C:plasma membrane"/>
    <property type="evidence" value="ECO:0007669"/>
    <property type="project" value="UniProtKB-SubCell"/>
</dbReference>
<comment type="similarity">
    <text evidence="5">Belongs to the flotillin-like FloA family.</text>
</comment>
<evidence type="ECO:0000313" key="8">
    <source>
        <dbReference type="Proteomes" id="UP000319383"/>
    </source>
</evidence>